<reference evidence="1" key="1">
    <citation type="submission" date="2025-08" db="UniProtKB">
        <authorList>
            <consortium name="Ensembl"/>
        </authorList>
    </citation>
    <scope>IDENTIFICATION</scope>
</reference>
<sequence>MHLDYIIFSYFFRVGFPPRPELFHFHGISMTHYFTDNWESIQTFQARPDDILIVSNLKLVRNTWVSYILELLHFGQTSVSLYQRVPNWEITIHTLKLFSIKQDHVVSYFHFDYLQRFMDGKMELGSWLSCSCLLYRSDICYKFCCFLGSSPSFDKMKMNDAVSFSMFPGMDFNISSFPSDKILYRTGLPAE</sequence>
<dbReference type="SUPFAM" id="SSF52540">
    <property type="entry name" value="P-loop containing nucleoside triphosphate hydrolases"/>
    <property type="match status" value="1"/>
</dbReference>
<evidence type="ECO:0000313" key="1">
    <source>
        <dbReference type="Ensembl" id="ENSMMOP00000027711.1"/>
    </source>
</evidence>
<dbReference type="Gene3D" id="3.40.50.300">
    <property type="entry name" value="P-loop containing nucleotide triphosphate hydrolases"/>
    <property type="match status" value="1"/>
</dbReference>
<proteinExistence type="predicted"/>
<dbReference type="AlphaFoldDB" id="A0A3Q3XQP8"/>
<organism evidence="1 2">
    <name type="scientific">Mola mola</name>
    <name type="common">Ocean sunfish</name>
    <name type="synonym">Tetraodon mola</name>
    <dbReference type="NCBI Taxonomy" id="94237"/>
    <lineage>
        <taxon>Eukaryota</taxon>
        <taxon>Metazoa</taxon>
        <taxon>Chordata</taxon>
        <taxon>Craniata</taxon>
        <taxon>Vertebrata</taxon>
        <taxon>Euteleostomi</taxon>
        <taxon>Actinopterygii</taxon>
        <taxon>Neopterygii</taxon>
        <taxon>Teleostei</taxon>
        <taxon>Neoteleostei</taxon>
        <taxon>Acanthomorphata</taxon>
        <taxon>Eupercaria</taxon>
        <taxon>Tetraodontiformes</taxon>
        <taxon>Molidae</taxon>
        <taxon>Mola</taxon>
    </lineage>
</organism>
<name>A0A3Q3XQP8_MOLML</name>
<dbReference type="InterPro" id="IPR027417">
    <property type="entry name" value="P-loop_NTPase"/>
</dbReference>
<accession>A0A3Q3XQP8</accession>
<keyword evidence="2" id="KW-1185">Reference proteome</keyword>
<evidence type="ECO:0000313" key="2">
    <source>
        <dbReference type="Proteomes" id="UP000261620"/>
    </source>
</evidence>
<reference evidence="1" key="2">
    <citation type="submission" date="2025-09" db="UniProtKB">
        <authorList>
            <consortium name="Ensembl"/>
        </authorList>
    </citation>
    <scope>IDENTIFICATION</scope>
</reference>
<protein>
    <recommendedName>
        <fullName evidence="3">Sulfotransferase</fullName>
    </recommendedName>
</protein>
<dbReference type="Proteomes" id="UP000261620">
    <property type="component" value="Unplaced"/>
</dbReference>
<dbReference type="Ensembl" id="ENSMMOT00000028184.1">
    <property type="protein sequence ID" value="ENSMMOP00000027711.1"/>
    <property type="gene ID" value="ENSMMOG00000020944.1"/>
</dbReference>
<evidence type="ECO:0008006" key="3">
    <source>
        <dbReference type="Google" id="ProtNLM"/>
    </source>
</evidence>